<dbReference type="NCBIfam" id="TIGR00546">
    <property type="entry name" value="lnt"/>
    <property type="match status" value="1"/>
</dbReference>
<keyword evidence="4 9" id="KW-0808">Transferase</keyword>
<dbReference type="InterPro" id="IPR003010">
    <property type="entry name" value="C-N_Hydrolase"/>
</dbReference>
<feature type="transmembrane region" description="Helical" evidence="9">
    <location>
        <begin position="488"/>
        <end position="511"/>
    </location>
</feature>
<comment type="caution">
    <text evidence="11">The sequence shown here is derived from an EMBL/GenBank/DDBJ whole genome shotgun (WGS) entry which is preliminary data.</text>
</comment>
<dbReference type="EMBL" id="BMED01000003">
    <property type="protein sequence ID" value="GGC84133.1"/>
    <property type="molecule type" value="Genomic_DNA"/>
</dbReference>
<keyword evidence="5 9" id="KW-0812">Transmembrane</keyword>
<evidence type="ECO:0000256" key="2">
    <source>
        <dbReference type="ARBA" id="ARBA00010065"/>
    </source>
</evidence>
<evidence type="ECO:0000256" key="5">
    <source>
        <dbReference type="ARBA" id="ARBA00022692"/>
    </source>
</evidence>
<reference evidence="11" key="2">
    <citation type="submission" date="2020-09" db="EMBL/GenBank/DDBJ databases">
        <authorList>
            <person name="Sun Q."/>
            <person name="Zhou Y."/>
        </authorList>
    </citation>
    <scope>NUCLEOTIDE SEQUENCE</scope>
    <source>
        <strain evidence="11">CGMCC 1.10998</strain>
    </source>
</reference>
<dbReference type="CDD" id="cd07571">
    <property type="entry name" value="ALP_N-acyl_transferase"/>
    <property type="match status" value="1"/>
</dbReference>
<comment type="pathway">
    <text evidence="9">Protein modification; lipoprotein biosynthesis (N-acyl transfer).</text>
</comment>
<evidence type="ECO:0000259" key="10">
    <source>
        <dbReference type="PROSITE" id="PS50263"/>
    </source>
</evidence>
<keyword evidence="7 9" id="KW-0472">Membrane</keyword>
<comment type="function">
    <text evidence="9">Catalyzes the phospholipid dependent N-acylation of the N-terminal cysteine of apolipoprotein, the last step in lipoprotein maturation.</text>
</comment>
<dbReference type="HAMAP" id="MF_01148">
    <property type="entry name" value="Lnt"/>
    <property type="match status" value="1"/>
</dbReference>
<comment type="catalytic activity">
    <reaction evidence="9">
        <text>N-terminal S-1,2-diacyl-sn-glyceryl-L-cysteinyl-[lipoprotein] + a glycerophospholipid = N-acyl-S-1,2-diacyl-sn-glyceryl-L-cysteinyl-[lipoprotein] + a 2-acyl-sn-glycero-3-phospholipid + H(+)</text>
        <dbReference type="Rhea" id="RHEA:48228"/>
        <dbReference type="Rhea" id="RHEA-COMP:14681"/>
        <dbReference type="Rhea" id="RHEA-COMP:14684"/>
        <dbReference type="ChEBI" id="CHEBI:15378"/>
        <dbReference type="ChEBI" id="CHEBI:136912"/>
        <dbReference type="ChEBI" id="CHEBI:140656"/>
        <dbReference type="ChEBI" id="CHEBI:140657"/>
        <dbReference type="ChEBI" id="CHEBI:140660"/>
        <dbReference type="EC" id="2.3.1.269"/>
    </reaction>
</comment>
<evidence type="ECO:0000256" key="4">
    <source>
        <dbReference type="ARBA" id="ARBA00022679"/>
    </source>
</evidence>
<dbReference type="EC" id="2.3.1.269" evidence="9"/>
<dbReference type="PANTHER" id="PTHR38686:SF1">
    <property type="entry name" value="APOLIPOPROTEIN N-ACYLTRANSFERASE"/>
    <property type="match status" value="1"/>
</dbReference>
<evidence type="ECO:0000256" key="3">
    <source>
        <dbReference type="ARBA" id="ARBA00022475"/>
    </source>
</evidence>
<feature type="transmembrane region" description="Helical" evidence="9">
    <location>
        <begin position="96"/>
        <end position="122"/>
    </location>
</feature>
<feature type="transmembrane region" description="Helical" evidence="9">
    <location>
        <begin position="203"/>
        <end position="222"/>
    </location>
</feature>
<feature type="transmembrane region" description="Helical" evidence="9">
    <location>
        <begin position="20"/>
        <end position="51"/>
    </location>
</feature>
<dbReference type="AlphaFoldDB" id="A0A916UR28"/>
<dbReference type="PROSITE" id="PS50263">
    <property type="entry name" value="CN_HYDROLASE"/>
    <property type="match status" value="1"/>
</dbReference>
<feature type="transmembrane region" description="Helical" evidence="9">
    <location>
        <begin position="173"/>
        <end position="196"/>
    </location>
</feature>
<feature type="domain" description="CN hydrolase" evidence="10">
    <location>
        <begin position="234"/>
        <end position="481"/>
    </location>
</feature>
<dbReference type="GO" id="GO:0016410">
    <property type="term" value="F:N-acyltransferase activity"/>
    <property type="evidence" value="ECO:0007669"/>
    <property type="project" value="UniProtKB-UniRule"/>
</dbReference>
<dbReference type="Pfam" id="PF00795">
    <property type="entry name" value="CN_hydrolase"/>
    <property type="match status" value="1"/>
</dbReference>
<dbReference type="InterPro" id="IPR004563">
    <property type="entry name" value="Apolipo_AcylTrfase"/>
</dbReference>
<dbReference type="Gene3D" id="3.60.110.10">
    <property type="entry name" value="Carbon-nitrogen hydrolase"/>
    <property type="match status" value="1"/>
</dbReference>
<name>A0A916UR28_9BURK</name>
<evidence type="ECO:0000256" key="1">
    <source>
        <dbReference type="ARBA" id="ARBA00004651"/>
    </source>
</evidence>
<keyword evidence="12" id="KW-1185">Reference proteome</keyword>
<dbReference type="Proteomes" id="UP000637423">
    <property type="component" value="Unassembled WGS sequence"/>
</dbReference>
<sequence>MTSQTVPASRSRFSHPLWPFAAALLAGCASVLAFAPYNLWPVQILCLALVFHLGWRSTSVKRALLLGWCYGFAYLYLGVSWLLIALTRFGGMPIWISAPALALLVAYMAIYSGLVLGGAVWLRQRWRIGDRTGLLLVMPALWAVGECLRNWLFTGFPWVSIGYAHTSSPLAGYAAVVGVYGVGWVVALIAACLACWSHKKLTLPLIMLVLVVGSGLRTIQWTHASGNPISVRLLQGNVAQDMKFDEAHLVQSLEMYRDMIVAAPADLIATPETAMPLPSTQLPPDYLPLIRDFAHSTNSHVVLGIFATDGPGKYSNSVLGFSPDAKPDQNYRYDKHHLVPFGEFIPTGFHWFVDLMHIPIGDLTSAGLQQAPFQVKDQSVMPNICYEDVFGGEIAAQLNAQRAAGGKVASILLNVSNMAWYGDSSAIPQHLQISTMRVLETGRPMIRSTNTGATAVIDAQGIVRAKLDYNTLGSLRSSVQGTSGMTPYILLGGNTIVIVLALLALALAWFIGRRRSQ</sequence>
<evidence type="ECO:0000256" key="8">
    <source>
        <dbReference type="ARBA" id="ARBA00023315"/>
    </source>
</evidence>
<protein>
    <recommendedName>
        <fullName evidence="9">Apolipoprotein N-acyltransferase</fullName>
        <shortName evidence="9">ALP N-acyltransferase</shortName>
        <ecNumber evidence="9">2.3.1.269</ecNumber>
    </recommendedName>
</protein>
<comment type="similarity">
    <text evidence="2 9">Belongs to the CN hydrolase family. Apolipoprotein N-acyltransferase subfamily.</text>
</comment>
<proteinExistence type="inferred from homology"/>
<dbReference type="PANTHER" id="PTHR38686">
    <property type="entry name" value="APOLIPOPROTEIN N-ACYLTRANSFERASE"/>
    <property type="match status" value="1"/>
</dbReference>
<organism evidence="11 12">
    <name type="scientific">Undibacterium terreum</name>
    <dbReference type="NCBI Taxonomy" id="1224302"/>
    <lineage>
        <taxon>Bacteria</taxon>
        <taxon>Pseudomonadati</taxon>
        <taxon>Pseudomonadota</taxon>
        <taxon>Betaproteobacteria</taxon>
        <taxon>Burkholderiales</taxon>
        <taxon>Oxalobacteraceae</taxon>
        <taxon>Undibacterium</taxon>
    </lineage>
</organism>
<evidence type="ECO:0000256" key="6">
    <source>
        <dbReference type="ARBA" id="ARBA00022989"/>
    </source>
</evidence>
<feature type="transmembrane region" description="Helical" evidence="9">
    <location>
        <begin position="63"/>
        <end position="84"/>
    </location>
</feature>
<evidence type="ECO:0000256" key="9">
    <source>
        <dbReference type="HAMAP-Rule" id="MF_01148"/>
    </source>
</evidence>
<keyword evidence="8 9" id="KW-0012">Acyltransferase</keyword>
<gene>
    <name evidence="11" type="primary">cutE</name>
    <name evidence="9" type="synonym">lnt</name>
    <name evidence="11" type="ORF">GCM10011396_34350</name>
</gene>
<dbReference type="GO" id="GO:0005886">
    <property type="term" value="C:plasma membrane"/>
    <property type="evidence" value="ECO:0007669"/>
    <property type="project" value="UniProtKB-SubCell"/>
</dbReference>
<dbReference type="InterPro" id="IPR045378">
    <property type="entry name" value="LNT_N"/>
</dbReference>
<dbReference type="InterPro" id="IPR036526">
    <property type="entry name" value="C-N_Hydrolase_sf"/>
</dbReference>
<dbReference type="Pfam" id="PF20154">
    <property type="entry name" value="LNT_N"/>
    <property type="match status" value="1"/>
</dbReference>
<evidence type="ECO:0000313" key="11">
    <source>
        <dbReference type="EMBL" id="GGC84133.1"/>
    </source>
</evidence>
<keyword evidence="3 9" id="KW-1003">Cell membrane</keyword>
<evidence type="ECO:0000256" key="7">
    <source>
        <dbReference type="ARBA" id="ARBA00023136"/>
    </source>
</evidence>
<dbReference type="RefSeq" id="WP_229751177.1">
    <property type="nucleotide sequence ID" value="NZ_BMED01000003.1"/>
</dbReference>
<dbReference type="SUPFAM" id="SSF56317">
    <property type="entry name" value="Carbon-nitrogen hydrolase"/>
    <property type="match status" value="1"/>
</dbReference>
<feature type="transmembrane region" description="Helical" evidence="9">
    <location>
        <begin position="134"/>
        <end position="153"/>
    </location>
</feature>
<dbReference type="GO" id="GO:0042158">
    <property type="term" value="P:lipoprotein biosynthetic process"/>
    <property type="evidence" value="ECO:0007669"/>
    <property type="project" value="UniProtKB-UniRule"/>
</dbReference>
<comment type="subcellular location">
    <subcellularLocation>
        <location evidence="1 9">Cell membrane</location>
        <topology evidence="1 9">Multi-pass membrane protein</topology>
    </subcellularLocation>
</comment>
<accession>A0A916UR28</accession>
<keyword evidence="6 9" id="KW-1133">Transmembrane helix</keyword>
<evidence type="ECO:0000313" key="12">
    <source>
        <dbReference type="Proteomes" id="UP000637423"/>
    </source>
</evidence>
<reference evidence="11" key="1">
    <citation type="journal article" date="2014" name="Int. J. Syst. Evol. Microbiol.">
        <title>Complete genome sequence of Corynebacterium casei LMG S-19264T (=DSM 44701T), isolated from a smear-ripened cheese.</title>
        <authorList>
            <consortium name="US DOE Joint Genome Institute (JGI-PGF)"/>
            <person name="Walter F."/>
            <person name="Albersmeier A."/>
            <person name="Kalinowski J."/>
            <person name="Ruckert C."/>
        </authorList>
    </citation>
    <scope>NUCLEOTIDE SEQUENCE</scope>
    <source>
        <strain evidence="11">CGMCC 1.10998</strain>
    </source>
</reference>